<evidence type="ECO:0000313" key="5">
    <source>
        <dbReference type="Proteomes" id="UP000008907"/>
    </source>
</evidence>
<dbReference type="InterPro" id="IPR030942">
    <property type="entry name" value="Mycoplas_M_dom"/>
</dbReference>
<organism evidence="4 5">
    <name type="scientific">Mycoplasma putrefaciens (strain ATCC 15718 / NCTC 10155 / C30 KS-1 / KS-1)</name>
    <dbReference type="NCBI Taxonomy" id="743965"/>
    <lineage>
        <taxon>Bacteria</taxon>
        <taxon>Bacillati</taxon>
        <taxon>Mycoplasmatota</taxon>
        <taxon>Mollicutes</taxon>
        <taxon>Mycoplasmataceae</taxon>
        <taxon>Mycoplasma</taxon>
    </lineage>
</organism>
<proteinExistence type="predicted"/>
<gene>
    <name evidence="4" type="ordered locus">MPUT_0334</name>
</gene>
<dbReference type="KEGG" id="mpf:MPUT_0334"/>
<dbReference type="Proteomes" id="UP000008907">
    <property type="component" value="Chromosome"/>
</dbReference>
<sequence length="730" mass="82807">MLIKKKKNRALLFLLTTAIGSSVLLTSVVYSATADGSLAKITSTIGETDAELQPVNGNVNVHIAARDNNIDKIPKEELEKLEPLRKQEIDAIPAPEIPRAIDNQTTPKPEIEPGEIETTIEIAGKSVKAVVIGRPTFIPTQFDKDKGIANPSGYTNITVGKIVSVTVTEELRNAVRENAISGEAGLLNDSAFKVITEAFGRNDTPETVGGILKNNKSTWENIVQRFGKLFDSNNVKKFLKVEAQNQYDQKIKEFKSKEEKYAWLLVNLDKTKFTRIGDRAEAYLKEGYALDPRNAFINEDGVIDSYGYNIPDKYNTVTSRITTDNLTRRVFGYNSPYTRSSDDVRNGVYPGWKKEKINLTDDNVFKEYKIKSDSGINIFKLERIDKVNDSNLLNEGTVVEIDAANPKAYARMKELIKKFKDNKNINITSYRIFNMGASNGSQEFKSILSELPKKLPQLELFFSDRQTNTSSLIALEDKEIKELSLYTTGNSLRESWSFNPWALKNTSFINTLDYNVSREYARDLNIASRITFDTIAFDEQDYKHNGNEFERINLGLRMVYYARNNEPFFQGRYGGGLEPDQQQGDNSYPTGLDFSRVKSVKSLRGLQFNDSQKPSNKPRLIKRLTLFNNQQEFEISTSELSQANLQNLDENNQFDPPKIYFSNGNNTRVIKITDSNLLSEPAKTNLRRYFKFNEMLKSTQTIEVPIGATQLKTQLEQMGYKVQNNSYKFS</sequence>
<dbReference type="NCBIfam" id="TIGR04524">
    <property type="entry name" value="mycoplas_M_dom"/>
    <property type="match status" value="1"/>
</dbReference>
<dbReference type="RefSeq" id="WP_014035068.1">
    <property type="nucleotide sequence ID" value="NC_015946.1"/>
</dbReference>
<dbReference type="Pfam" id="PF26364">
    <property type="entry name" value="MIB_M2"/>
    <property type="match status" value="1"/>
</dbReference>
<evidence type="ECO:0000259" key="2">
    <source>
        <dbReference type="Pfam" id="PF26361"/>
    </source>
</evidence>
<reference evidence="4 5" key="1">
    <citation type="journal article" date="2011" name="J. Bacteriol.">
        <title>Genome Sequence of Mycoplasma putrefaciens Type Strain KS1.</title>
        <authorList>
            <person name="Calcutt M.J."/>
            <person name="Foecking M.F."/>
        </authorList>
    </citation>
    <scope>NUCLEOTIDE SEQUENCE [LARGE SCALE GENOMIC DNA]</scope>
    <source>
        <strain evidence="5">ATCC 15718 / NCTC 10155 / C30 KS-1 / KS-1</strain>
    </source>
</reference>
<dbReference type="Pfam" id="PF26361">
    <property type="entry name" value="MIB_arm"/>
    <property type="match status" value="1"/>
</dbReference>
<evidence type="ECO:0008006" key="6">
    <source>
        <dbReference type="Google" id="ProtNLM"/>
    </source>
</evidence>
<protein>
    <recommendedName>
        <fullName evidence="6">Mycoplasma virulence signal domain-containing protein</fullName>
    </recommendedName>
</protein>
<evidence type="ECO:0000259" key="3">
    <source>
        <dbReference type="Pfam" id="PF26364"/>
    </source>
</evidence>
<evidence type="ECO:0000313" key="4">
    <source>
        <dbReference type="EMBL" id="AEM68712.1"/>
    </source>
</evidence>
<dbReference type="EMBL" id="CP003021">
    <property type="protein sequence ID" value="AEM68712.1"/>
    <property type="molecule type" value="Genomic_DNA"/>
</dbReference>
<dbReference type="InterPro" id="IPR030941">
    <property type="entry name" value="Predic_Ig_block"/>
</dbReference>
<dbReference type="AlphaFoldDB" id="A0A7U4E9C4"/>
<dbReference type="InterPro" id="IPR058860">
    <property type="entry name" value="MIB_M2"/>
</dbReference>
<dbReference type="Pfam" id="PF26360">
    <property type="entry name" value="MIB_M1"/>
    <property type="match status" value="1"/>
</dbReference>
<feature type="domain" description="IgG-blocking virulence" evidence="1">
    <location>
        <begin position="317"/>
        <end position="522"/>
    </location>
</feature>
<evidence type="ECO:0000259" key="1">
    <source>
        <dbReference type="Pfam" id="PF26360"/>
    </source>
</evidence>
<feature type="domain" description="Mycoplasma immunoglobulin binding protein arm" evidence="2">
    <location>
        <begin position="168"/>
        <end position="311"/>
    </location>
</feature>
<dbReference type="NCBIfam" id="TIGR04526">
    <property type="entry name" value="predic_Ig_block"/>
    <property type="match status" value="1"/>
</dbReference>
<name>A0A7U4E9C4_MYCPK</name>
<feature type="domain" description="Mycoplasma immunoglobulin binding protein M2" evidence="3">
    <location>
        <begin position="532"/>
        <end position="723"/>
    </location>
</feature>
<accession>A0A7U4E9C4</accession>
<dbReference type="InterPro" id="IPR058861">
    <property type="entry name" value="MIB_arm"/>
</dbReference>